<sequence>MRLSDLKSIHVSELVKMAIANDIDGANRMRKQDLVFALLKNQARKGESIFGEGTLEVLQDGFGFLRSPDTSYLAGPDDIYISPSQIRRFNLHTGDSVDGEIRPPKEGERYFALVKIDKVNNEPPENSKRKILFENLTPLFPTERLTLERDIKSEENITGRVIDLIAPIGKGQRGLLVASPKSGKTVMLQHIAHSIAANHPDVVLMVLLIDERPEEVTEMIRSVKGEVVSSTFDESATRHVQVADMVIEKAKRLVEHKKDVVILLDSITRLARAYNTVVPASGKVLTGGVDANALQRPKRFFGAARNIEEGGSLTIIATALVDTGSRMDDVIYEEFKGTGNMEIHLDRRMAEKRIYPAINVNRSGTRREELLIPQEMLQKIWILRKLLYPMDEMDAMSFLLDKIKATKNNADFFDSMRRV</sequence>
<comment type="caution">
    <text evidence="9">Lacks conserved residue(s) required for the propagation of feature annotation.</text>
</comment>
<dbReference type="Pfam" id="PF00006">
    <property type="entry name" value="ATP-synt_ab"/>
    <property type="match status" value="1"/>
</dbReference>
<keyword evidence="4 9" id="KW-0347">Helicase</keyword>
<dbReference type="Gene3D" id="3.40.50.300">
    <property type="entry name" value="P-loop containing nucleotide triphosphate hydrolases"/>
    <property type="match status" value="1"/>
</dbReference>
<dbReference type="NCBIfam" id="TIGR00767">
    <property type="entry name" value="rho"/>
    <property type="match status" value="1"/>
</dbReference>
<dbReference type="PANTHER" id="PTHR46425">
    <property type="entry name" value="TRANSCRIPTION TERMINATION FACTOR RHO"/>
    <property type="match status" value="1"/>
</dbReference>
<keyword evidence="14" id="KW-1185">Reference proteome</keyword>
<reference evidence="13 14" key="1">
    <citation type="submission" date="2016-10" db="EMBL/GenBank/DDBJ databases">
        <authorList>
            <person name="de Groot N.N."/>
        </authorList>
    </citation>
    <scope>NUCLEOTIDE SEQUENCE [LARGE SCALE GENOMIC DNA]</scope>
    <source>
        <strain evidence="13 14">Nm1</strain>
    </source>
</reference>
<dbReference type="Pfam" id="PF07497">
    <property type="entry name" value="Rho_RNA_bind"/>
    <property type="match status" value="1"/>
</dbReference>
<evidence type="ECO:0000256" key="5">
    <source>
        <dbReference type="ARBA" id="ARBA00022840"/>
    </source>
</evidence>
<dbReference type="InterPro" id="IPR000194">
    <property type="entry name" value="ATPase_F1/V1/A1_a/bsu_nucl-bd"/>
</dbReference>
<comment type="subunit">
    <text evidence="9">Homohexamer. The homohexamer assembles into an open ring structure.</text>
</comment>
<evidence type="ECO:0000256" key="3">
    <source>
        <dbReference type="ARBA" id="ARBA00022801"/>
    </source>
</evidence>
<dbReference type="Proteomes" id="UP000198640">
    <property type="component" value="Unassembled WGS sequence"/>
</dbReference>
<evidence type="ECO:0000256" key="1">
    <source>
        <dbReference type="ARBA" id="ARBA00022472"/>
    </source>
</evidence>
<dbReference type="InterPro" id="IPR041703">
    <property type="entry name" value="Rho_factor_ATP-bd"/>
</dbReference>
<dbReference type="InterPro" id="IPR011112">
    <property type="entry name" value="Rho-like_N"/>
</dbReference>
<dbReference type="SUPFAM" id="SSF68912">
    <property type="entry name" value="Rho N-terminal domain-like"/>
    <property type="match status" value="1"/>
</dbReference>
<dbReference type="FunFam" id="3.40.50.300:FF:000072">
    <property type="entry name" value="Transcription termination factor Rho"/>
    <property type="match status" value="1"/>
</dbReference>
<dbReference type="OrthoDB" id="9805197at2"/>
<evidence type="ECO:0000313" key="14">
    <source>
        <dbReference type="Proteomes" id="UP000198640"/>
    </source>
</evidence>
<dbReference type="AlphaFoldDB" id="A0A1H3LGM3"/>
<dbReference type="EMBL" id="FNOY01000049">
    <property type="protein sequence ID" value="SDY63460.1"/>
    <property type="molecule type" value="Genomic_DNA"/>
</dbReference>
<feature type="binding site" evidence="9">
    <location>
        <begin position="169"/>
        <end position="174"/>
    </location>
    <ligand>
        <name>ATP</name>
        <dbReference type="ChEBI" id="CHEBI:30616"/>
    </ligand>
</feature>
<dbReference type="FunFam" id="2.40.50.140:FF:000010">
    <property type="entry name" value="Transcription termination factor Rho"/>
    <property type="match status" value="1"/>
</dbReference>
<dbReference type="InterPro" id="IPR012340">
    <property type="entry name" value="NA-bd_OB-fold"/>
</dbReference>
<dbReference type="RefSeq" id="WP_090414959.1">
    <property type="nucleotide sequence ID" value="NZ_FNOY01000049.1"/>
</dbReference>
<protein>
    <recommendedName>
        <fullName evidence="9 10">Transcription termination factor Rho</fullName>
        <ecNumber evidence="9 10">3.6.4.-</ecNumber>
    </recommendedName>
    <alternativeName>
        <fullName evidence="9">ATP-dependent helicase Rho</fullName>
    </alternativeName>
</protein>
<gene>
    <name evidence="9" type="primary">rho</name>
    <name evidence="13" type="ORF">SAMN05421881_10496</name>
</gene>
<dbReference type="InterPro" id="IPR003593">
    <property type="entry name" value="AAA+_ATPase"/>
</dbReference>
<evidence type="ECO:0000256" key="11">
    <source>
        <dbReference type="PROSITE-ProRule" id="PRU01203"/>
    </source>
</evidence>
<dbReference type="Gene3D" id="2.40.50.140">
    <property type="entry name" value="Nucleic acid-binding proteins"/>
    <property type="match status" value="1"/>
</dbReference>
<keyword evidence="5 9" id="KW-0067">ATP-binding</keyword>
<dbReference type="CDD" id="cd04459">
    <property type="entry name" value="Rho_CSD"/>
    <property type="match status" value="1"/>
</dbReference>
<keyword evidence="1 9" id="KW-0806">Transcription termination</keyword>
<dbReference type="GO" id="GO:0003723">
    <property type="term" value="F:RNA binding"/>
    <property type="evidence" value="ECO:0007669"/>
    <property type="project" value="UniProtKB-UniRule"/>
</dbReference>
<dbReference type="GO" id="GO:0005829">
    <property type="term" value="C:cytosol"/>
    <property type="evidence" value="ECO:0007669"/>
    <property type="project" value="UniProtKB-ARBA"/>
</dbReference>
<keyword evidence="2 9" id="KW-0547">Nucleotide-binding</keyword>
<feature type="binding site" evidence="9">
    <location>
        <position position="212"/>
    </location>
    <ligand>
        <name>ATP</name>
        <dbReference type="ChEBI" id="CHEBI:30616"/>
    </ligand>
</feature>
<dbReference type="SUPFAM" id="SSF52540">
    <property type="entry name" value="P-loop containing nucleoside triphosphate hydrolases"/>
    <property type="match status" value="1"/>
</dbReference>
<dbReference type="SMART" id="SM00382">
    <property type="entry name" value="AAA"/>
    <property type="match status" value="1"/>
</dbReference>
<dbReference type="PANTHER" id="PTHR46425:SF1">
    <property type="entry name" value="TRANSCRIPTION TERMINATION FACTOR RHO"/>
    <property type="match status" value="1"/>
</dbReference>
<dbReference type="SUPFAM" id="SSF50249">
    <property type="entry name" value="Nucleic acid-binding proteins"/>
    <property type="match status" value="1"/>
</dbReference>
<keyword evidence="6 9" id="KW-0694">RNA-binding</keyword>
<dbReference type="HAMAP" id="MF_01884">
    <property type="entry name" value="Rho"/>
    <property type="match status" value="1"/>
</dbReference>
<dbReference type="InterPro" id="IPR011113">
    <property type="entry name" value="Rho_RNA-bd"/>
</dbReference>
<evidence type="ECO:0000256" key="10">
    <source>
        <dbReference type="NCBIfam" id="TIGR00767"/>
    </source>
</evidence>
<dbReference type="NCBIfam" id="NF006886">
    <property type="entry name" value="PRK09376.1"/>
    <property type="match status" value="1"/>
</dbReference>
<dbReference type="GO" id="GO:0005524">
    <property type="term" value="F:ATP binding"/>
    <property type="evidence" value="ECO:0007669"/>
    <property type="project" value="UniProtKB-UniRule"/>
</dbReference>
<dbReference type="STRING" id="44576.SAMN05421881_10496"/>
<dbReference type="GO" id="GO:0008186">
    <property type="term" value="F:ATP-dependent activity, acting on RNA"/>
    <property type="evidence" value="ECO:0007669"/>
    <property type="project" value="UniProtKB-UniRule"/>
</dbReference>
<keyword evidence="7 9" id="KW-0805">Transcription regulation</keyword>
<name>A0A1H3LGM3_9PROT</name>
<dbReference type="InterPro" id="IPR036269">
    <property type="entry name" value="Rho_N_sf"/>
</dbReference>
<feature type="binding site" evidence="9">
    <location>
        <begin position="181"/>
        <end position="186"/>
    </location>
    <ligand>
        <name>ATP</name>
        <dbReference type="ChEBI" id="CHEBI:30616"/>
    </ligand>
</feature>
<keyword evidence="8 9" id="KW-0804">Transcription</keyword>
<dbReference type="SMART" id="SM00959">
    <property type="entry name" value="Rho_N"/>
    <property type="match status" value="1"/>
</dbReference>
<dbReference type="EC" id="3.6.4.-" evidence="9 10"/>
<dbReference type="GO" id="GO:0016787">
    <property type="term" value="F:hydrolase activity"/>
    <property type="evidence" value="ECO:0007669"/>
    <property type="project" value="UniProtKB-KW"/>
</dbReference>
<evidence type="ECO:0000256" key="8">
    <source>
        <dbReference type="ARBA" id="ARBA00023163"/>
    </source>
</evidence>
<accession>A0A1H3LGM3</accession>
<keyword evidence="3 9" id="KW-0378">Hydrolase</keyword>
<evidence type="ECO:0000256" key="9">
    <source>
        <dbReference type="HAMAP-Rule" id="MF_01884"/>
    </source>
</evidence>
<dbReference type="PROSITE" id="PS51856">
    <property type="entry name" value="RHO_RNA_BD"/>
    <property type="match status" value="1"/>
</dbReference>
<dbReference type="CDD" id="cd01128">
    <property type="entry name" value="rho_factor_C"/>
    <property type="match status" value="1"/>
</dbReference>
<dbReference type="GO" id="GO:0004386">
    <property type="term" value="F:helicase activity"/>
    <property type="evidence" value="ECO:0007669"/>
    <property type="project" value="UniProtKB-UniRule"/>
</dbReference>
<evidence type="ECO:0000313" key="13">
    <source>
        <dbReference type="EMBL" id="SDY63460.1"/>
    </source>
</evidence>
<evidence type="ECO:0000256" key="6">
    <source>
        <dbReference type="ARBA" id="ARBA00022884"/>
    </source>
</evidence>
<feature type="domain" description="Rho RNA-BD" evidence="12">
    <location>
        <begin position="48"/>
        <end position="123"/>
    </location>
</feature>
<dbReference type="InterPro" id="IPR004665">
    <property type="entry name" value="Term_rho"/>
</dbReference>
<dbReference type="SMART" id="SM00357">
    <property type="entry name" value="CSP"/>
    <property type="match status" value="1"/>
</dbReference>
<comment type="similarity">
    <text evidence="9 11">Belongs to the Rho family.</text>
</comment>
<evidence type="ECO:0000256" key="4">
    <source>
        <dbReference type="ARBA" id="ARBA00022806"/>
    </source>
</evidence>
<evidence type="ECO:0000256" key="2">
    <source>
        <dbReference type="ARBA" id="ARBA00022741"/>
    </source>
</evidence>
<evidence type="ECO:0000256" key="7">
    <source>
        <dbReference type="ARBA" id="ARBA00023015"/>
    </source>
</evidence>
<dbReference type="InterPro" id="IPR027417">
    <property type="entry name" value="P-loop_NTPase"/>
</dbReference>
<comment type="function">
    <text evidence="9">Facilitates transcription termination by a mechanism that involves Rho binding to the nascent RNA, activation of Rho's RNA-dependent ATPase activity, and release of the mRNA from the DNA template.</text>
</comment>
<dbReference type="Pfam" id="PF07498">
    <property type="entry name" value="Rho_N"/>
    <property type="match status" value="1"/>
</dbReference>
<evidence type="ECO:0000259" key="12">
    <source>
        <dbReference type="PROSITE" id="PS51856"/>
    </source>
</evidence>
<proteinExistence type="inferred from homology"/>
<dbReference type="GO" id="GO:0006353">
    <property type="term" value="P:DNA-templated transcription termination"/>
    <property type="evidence" value="ECO:0007669"/>
    <property type="project" value="UniProtKB-UniRule"/>
</dbReference>
<dbReference type="InterPro" id="IPR011129">
    <property type="entry name" value="CSD"/>
</dbReference>
<organism evidence="13 14">
    <name type="scientific">Nitrosomonas halophila</name>
    <dbReference type="NCBI Taxonomy" id="44576"/>
    <lineage>
        <taxon>Bacteria</taxon>
        <taxon>Pseudomonadati</taxon>
        <taxon>Pseudomonadota</taxon>
        <taxon>Betaproteobacteria</taxon>
        <taxon>Nitrosomonadales</taxon>
        <taxon>Nitrosomonadaceae</taxon>
        <taxon>Nitrosomonas</taxon>
    </lineage>
</organism>
<dbReference type="Gene3D" id="1.10.720.10">
    <property type="match status" value="1"/>
</dbReference>